<organism evidence="1 2">
    <name type="scientific">Clostridium felsineum</name>
    <dbReference type="NCBI Taxonomy" id="36839"/>
    <lineage>
        <taxon>Bacteria</taxon>
        <taxon>Bacillati</taxon>
        <taxon>Bacillota</taxon>
        <taxon>Clostridia</taxon>
        <taxon>Eubacteriales</taxon>
        <taxon>Clostridiaceae</taxon>
        <taxon>Clostridium</taxon>
    </lineage>
</organism>
<gene>
    <name evidence="1" type="ORF">CROST_033190</name>
</gene>
<keyword evidence="2" id="KW-1185">Reference proteome</keyword>
<protein>
    <submittedName>
        <fullName evidence="1">Uncharacterized protein</fullName>
    </submittedName>
</protein>
<reference evidence="1 2" key="1">
    <citation type="submission" date="2022-04" db="EMBL/GenBank/DDBJ databases">
        <title>Genome sequence of C. roseum typestrain.</title>
        <authorList>
            <person name="Poehlein A."/>
            <person name="Schoch T."/>
            <person name="Duerre P."/>
            <person name="Daniel R."/>
        </authorList>
    </citation>
    <scope>NUCLEOTIDE SEQUENCE [LARGE SCALE GENOMIC DNA]</scope>
    <source>
        <strain evidence="1 2">DSM 7320</strain>
    </source>
</reference>
<evidence type="ECO:0000313" key="2">
    <source>
        <dbReference type="Proteomes" id="UP000190951"/>
    </source>
</evidence>
<dbReference type="AlphaFoldDB" id="A0A1S8L3J2"/>
<dbReference type="STRING" id="84029.CROST_28920"/>
<accession>A0A1S8L3J2</accession>
<proteinExistence type="predicted"/>
<sequence length="298" mass="35144">MERMKTFFCFRYFVIPFSQISLAQLEITDKKQLIKNIFNNLETKHKIEQYFSKQPYILYLTHKYSNDLYLCKFARQSSLNKYADIGNDIKLVPEDNFPFLYLIIDINKQIILIENKLNILGKISTVRNSLEKWFQPNINKFGYEFKLDEISHNYSFWQYVNSASKIYELYLNLKSPNLFGGNTDAEKMLKETKSDLNNTETDLHFKNFKGNLTIGDSIKSFIKYIACGGGFWRLKATIPGKKEKTYYYSKHCIKKASFPQDFELIYTTLKDKIEETIKNLDIRPGDNNENKNNKNNNS</sequence>
<dbReference type="Proteomes" id="UP000190951">
    <property type="component" value="Chromosome"/>
</dbReference>
<name>A0A1S8L3J2_9CLOT</name>
<dbReference type="RefSeq" id="WP_077834813.1">
    <property type="nucleotide sequence ID" value="NZ_CP096983.1"/>
</dbReference>
<dbReference type="KEGG" id="crw:CROST_033190"/>
<evidence type="ECO:0000313" key="1">
    <source>
        <dbReference type="EMBL" id="URZ12596.1"/>
    </source>
</evidence>
<dbReference type="EMBL" id="CP096983">
    <property type="protein sequence ID" value="URZ12596.1"/>
    <property type="molecule type" value="Genomic_DNA"/>
</dbReference>